<keyword evidence="1" id="KW-0175">Coiled coil</keyword>
<evidence type="ECO:0000313" key="3">
    <source>
        <dbReference type="Proteomes" id="UP000265520"/>
    </source>
</evidence>
<sequence length="68" mass="7553">RARNESLSARVTKLEADLHDRKEKAKIHANTLTGLRGVRGDLAKLEEQKKSADERVAWLEAAMAPADD</sequence>
<comment type="caution">
    <text evidence="2">The sequence shown here is derived from an EMBL/GenBank/DDBJ whole genome shotgun (WGS) entry which is preliminary data.</text>
</comment>
<reference evidence="2 3" key="1">
    <citation type="journal article" date="2018" name="Front. Plant Sci.">
        <title>Red Clover (Trifolium pratense) and Zigzag Clover (T. medium) - A Picture of Genomic Similarities and Differences.</title>
        <authorList>
            <person name="Dluhosova J."/>
            <person name="Istvanek J."/>
            <person name="Nedelnik J."/>
            <person name="Repkova J."/>
        </authorList>
    </citation>
    <scope>NUCLEOTIDE SEQUENCE [LARGE SCALE GENOMIC DNA]</scope>
    <source>
        <strain evidence="3">cv. 10/8</strain>
        <tissue evidence="2">Leaf</tissue>
    </source>
</reference>
<protein>
    <submittedName>
        <fullName evidence="2">Uncharacterized protein</fullName>
    </submittedName>
</protein>
<feature type="non-terminal residue" evidence="2">
    <location>
        <position position="68"/>
    </location>
</feature>
<name>A0A392W432_9FABA</name>
<accession>A0A392W432</accession>
<keyword evidence="3" id="KW-1185">Reference proteome</keyword>
<organism evidence="2 3">
    <name type="scientific">Trifolium medium</name>
    <dbReference type="NCBI Taxonomy" id="97028"/>
    <lineage>
        <taxon>Eukaryota</taxon>
        <taxon>Viridiplantae</taxon>
        <taxon>Streptophyta</taxon>
        <taxon>Embryophyta</taxon>
        <taxon>Tracheophyta</taxon>
        <taxon>Spermatophyta</taxon>
        <taxon>Magnoliopsida</taxon>
        <taxon>eudicotyledons</taxon>
        <taxon>Gunneridae</taxon>
        <taxon>Pentapetalae</taxon>
        <taxon>rosids</taxon>
        <taxon>fabids</taxon>
        <taxon>Fabales</taxon>
        <taxon>Fabaceae</taxon>
        <taxon>Papilionoideae</taxon>
        <taxon>50 kb inversion clade</taxon>
        <taxon>NPAAA clade</taxon>
        <taxon>Hologalegina</taxon>
        <taxon>IRL clade</taxon>
        <taxon>Trifolieae</taxon>
        <taxon>Trifolium</taxon>
    </lineage>
</organism>
<feature type="non-terminal residue" evidence="2">
    <location>
        <position position="1"/>
    </location>
</feature>
<dbReference type="EMBL" id="LXQA011328577">
    <property type="protein sequence ID" value="MCI93410.1"/>
    <property type="molecule type" value="Genomic_DNA"/>
</dbReference>
<dbReference type="Proteomes" id="UP000265520">
    <property type="component" value="Unassembled WGS sequence"/>
</dbReference>
<feature type="coiled-coil region" evidence="1">
    <location>
        <begin position="4"/>
        <end position="62"/>
    </location>
</feature>
<evidence type="ECO:0000313" key="2">
    <source>
        <dbReference type="EMBL" id="MCI93410.1"/>
    </source>
</evidence>
<evidence type="ECO:0000256" key="1">
    <source>
        <dbReference type="SAM" id="Coils"/>
    </source>
</evidence>
<proteinExistence type="predicted"/>
<dbReference type="AlphaFoldDB" id="A0A392W432"/>